<dbReference type="PANTHER" id="PTHR46013">
    <property type="entry name" value="VASCULAR CELL ADHESION MOLECULE 1"/>
    <property type="match status" value="1"/>
</dbReference>
<dbReference type="InterPro" id="IPR036179">
    <property type="entry name" value="Ig-like_dom_sf"/>
</dbReference>
<organism evidence="2 3">
    <name type="scientific">Desmophyllum pertusum</name>
    <dbReference type="NCBI Taxonomy" id="174260"/>
    <lineage>
        <taxon>Eukaryota</taxon>
        <taxon>Metazoa</taxon>
        <taxon>Cnidaria</taxon>
        <taxon>Anthozoa</taxon>
        <taxon>Hexacorallia</taxon>
        <taxon>Scleractinia</taxon>
        <taxon>Caryophylliina</taxon>
        <taxon>Caryophylliidae</taxon>
        <taxon>Desmophyllum</taxon>
    </lineage>
</organism>
<evidence type="ECO:0000259" key="1">
    <source>
        <dbReference type="PROSITE" id="PS50835"/>
    </source>
</evidence>
<reference evidence="2" key="1">
    <citation type="submission" date="2023-01" db="EMBL/GenBank/DDBJ databases">
        <title>Genome assembly of the deep-sea coral Lophelia pertusa.</title>
        <authorList>
            <person name="Herrera S."/>
            <person name="Cordes E."/>
        </authorList>
    </citation>
    <scope>NUCLEOTIDE SEQUENCE</scope>
    <source>
        <strain evidence="2">USNM1676648</strain>
        <tissue evidence="2">Polyp</tissue>
    </source>
</reference>
<dbReference type="InterPro" id="IPR007110">
    <property type="entry name" value="Ig-like_dom"/>
</dbReference>
<evidence type="ECO:0000313" key="2">
    <source>
        <dbReference type="EMBL" id="KAJ7376019.1"/>
    </source>
</evidence>
<dbReference type="PANTHER" id="PTHR46013:SF7">
    <property type="entry name" value="IG-LIKE DOMAIN-CONTAINING PROTEIN"/>
    <property type="match status" value="1"/>
</dbReference>
<keyword evidence="3" id="KW-1185">Reference proteome</keyword>
<dbReference type="AlphaFoldDB" id="A0A9X0CWI7"/>
<dbReference type="Gene3D" id="2.60.40.10">
    <property type="entry name" value="Immunoglobulins"/>
    <property type="match status" value="2"/>
</dbReference>
<comment type="caution">
    <text evidence="2">The sequence shown here is derived from an EMBL/GenBank/DDBJ whole genome shotgun (WGS) entry which is preliminary data.</text>
</comment>
<dbReference type="SUPFAM" id="SSF48726">
    <property type="entry name" value="Immunoglobulin"/>
    <property type="match status" value="1"/>
</dbReference>
<gene>
    <name evidence="2" type="primary">HMCN1_48</name>
    <name evidence="2" type="ORF">OS493_037486</name>
</gene>
<dbReference type="SMART" id="SM00409">
    <property type="entry name" value="IG"/>
    <property type="match status" value="2"/>
</dbReference>
<name>A0A9X0CWI7_9CNID</name>
<dbReference type="SMART" id="SM00408">
    <property type="entry name" value="IGc2"/>
    <property type="match status" value="2"/>
</dbReference>
<feature type="domain" description="Ig-like" evidence="1">
    <location>
        <begin position="44"/>
        <end position="120"/>
    </location>
</feature>
<sequence>MCRFSPGQISLQSVTRSLRIRKWEFMVFSISALLSHPLRKRGLPIIVNSTHNAEVIAGHSITLQCGKSGQEILWYKDESEEPCARGHAFVIHNARSKDEGTYHCAVGHGPKGSLKVLVIELPVITEVKGILLQQSVKGEDKRELLLLCNTANRHPLEYAWIKDGEPLTRGTDRVKVSLEENTAVGEYECHVSNLAGSAKKSLVLSPVVQTAEQYVTFFSGFCRKLPDKLDTGGNLFAGVKGTDRANDCTIDIL</sequence>
<feature type="domain" description="Ig-like" evidence="1">
    <location>
        <begin position="122"/>
        <end position="205"/>
    </location>
</feature>
<dbReference type="PROSITE" id="PS50835">
    <property type="entry name" value="IG_LIKE"/>
    <property type="match status" value="2"/>
</dbReference>
<dbReference type="Proteomes" id="UP001163046">
    <property type="component" value="Unassembled WGS sequence"/>
</dbReference>
<dbReference type="InterPro" id="IPR013783">
    <property type="entry name" value="Ig-like_fold"/>
</dbReference>
<dbReference type="InterPro" id="IPR003598">
    <property type="entry name" value="Ig_sub2"/>
</dbReference>
<dbReference type="OrthoDB" id="5957282at2759"/>
<protein>
    <submittedName>
        <fullName evidence="2">Hemicentin-1</fullName>
    </submittedName>
</protein>
<dbReference type="EMBL" id="MU826421">
    <property type="protein sequence ID" value="KAJ7376019.1"/>
    <property type="molecule type" value="Genomic_DNA"/>
</dbReference>
<accession>A0A9X0CWI7</accession>
<proteinExistence type="predicted"/>
<evidence type="ECO:0000313" key="3">
    <source>
        <dbReference type="Proteomes" id="UP001163046"/>
    </source>
</evidence>
<dbReference type="InterPro" id="IPR003599">
    <property type="entry name" value="Ig_sub"/>
</dbReference>